<gene>
    <name evidence="6" type="ORF">EDD31_1364</name>
</gene>
<accession>A0A3N2BCM5</accession>
<dbReference type="PANTHER" id="PTHR30146:SF109">
    <property type="entry name" value="HTH-TYPE TRANSCRIPTIONAL REGULATOR GALS"/>
    <property type="match status" value="1"/>
</dbReference>
<feature type="domain" description="HTH lacI-type" evidence="5">
    <location>
        <begin position="21"/>
        <end position="75"/>
    </location>
</feature>
<dbReference type="Pfam" id="PF00356">
    <property type="entry name" value="LacI"/>
    <property type="match status" value="1"/>
</dbReference>
<keyword evidence="1" id="KW-0805">Transcription regulation</keyword>
<evidence type="ECO:0000256" key="3">
    <source>
        <dbReference type="ARBA" id="ARBA00023163"/>
    </source>
</evidence>
<dbReference type="PRINTS" id="PR00036">
    <property type="entry name" value="HTHLACI"/>
</dbReference>
<name>A0A3N2BCM5_9MICO</name>
<dbReference type="PROSITE" id="PS00356">
    <property type="entry name" value="HTH_LACI_1"/>
    <property type="match status" value="1"/>
</dbReference>
<organism evidence="6 7">
    <name type="scientific">Bogoriella caseilytica</name>
    <dbReference type="NCBI Taxonomy" id="56055"/>
    <lineage>
        <taxon>Bacteria</taxon>
        <taxon>Bacillati</taxon>
        <taxon>Actinomycetota</taxon>
        <taxon>Actinomycetes</taxon>
        <taxon>Micrococcales</taxon>
        <taxon>Bogoriellaceae</taxon>
        <taxon>Bogoriella</taxon>
    </lineage>
</organism>
<proteinExistence type="predicted"/>
<keyword evidence="3" id="KW-0804">Transcription</keyword>
<dbReference type="RefSeq" id="WP_123303483.1">
    <property type="nucleotide sequence ID" value="NZ_RKHK01000001.1"/>
</dbReference>
<dbReference type="GO" id="GO:0000976">
    <property type="term" value="F:transcription cis-regulatory region binding"/>
    <property type="evidence" value="ECO:0007669"/>
    <property type="project" value="TreeGrafter"/>
</dbReference>
<evidence type="ECO:0000256" key="2">
    <source>
        <dbReference type="ARBA" id="ARBA00023125"/>
    </source>
</evidence>
<dbReference type="Gene3D" id="3.40.50.2300">
    <property type="match status" value="2"/>
</dbReference>
<dbReference type="CDD" id="cd06267">
    <property type="entry name" value="PBP1_LacI_sugar_binding-like"/>
    <property type="match status" value="1"/>
</dbReference>
<reference evidence="6 7" key="1">
    <citation type="submission" date="2018-11" db="EMBL/GenBank/DDBJ databases">
        <title>Sequencing the genomes of 1000 actinobacteria strains.</title>
        <authorList>
            <person name="Klenk H.-P."/>
        </authorList>
    </citation>
    <scope>NUCLEOTIDE SEQUENCE [LARGE SCALE GENOMIC DNA]</scope>
    <source>
        <strain evidence="6 7">DSM 11294</strain>
    </source>
</reference>
<evidence type="ECO:0000256" key="4">
    <source>
        <dbReference type="SAM" id="MobiDB-lite"/>
    </source>
</evidence>
<dbReference type="InterPro" id="IPR046335">
    <property type="entry name" value="LacI/GalR-like_sensor"/>
</dbReference>
<keyword evidence="7" id="KW-1185">Reference proteome</keyword>
<dbReference type="CDD" id="cd01392">
    <property type="entry name" value="HTH_LacI"/>
    <property type="match status" value="1"/>
</dbReference>
<dbReference type="Gene3D" id="1.10.260.40">
    <property type="entry name" value="lambda repressor-like DNA-binding domains"/>
    <property type="match status" value="1"/>
</dbReference>
<dbReference type="EMBL" id="RKHK01000001">
    <property type="protein sequence ID" value="ROR72999.1"/>
    <property type="molecule type" value="Genomic_DNA"/>
</dbReference>
<protein>
    <submittedName>
        <fullName evidence="6">LacI family transcriptional regulator</fullName>
    </submittedName>
</protein>
<dbReference type="InterPro" id="IPR028082">
    <property type="entry name" value="Peripla_BP_I"/>
</dbReference>
<dbReference type="Proteomes" id="UP000280668">
    <property type="component" value="Unassembled WGS sequence"/>
</dbReference>
<evidence type="ECO:0000313" key="6">
    <source>
        <dbReference type="EMBL" id="ROR72999.1"/>
    </source>
</evidence>
<sequence>MDVHAAPPSALSPGEAQRKRPTIKDVAATAGVSRGTVSRFLNGGKWVSPDARDAVERAIRETGYRANQHARSLVTGRADAIAFLLAEPQDRLFADPNYAPLLRGAAEALASRQMTLTLLVAGTPEERANVVAYLEAGHVDGAMLLSSHENEPLLDELLARNVPLVSCGIPLGRSDRVASVSVDEVGGAREMVAHLRSRGHRRIAMITGPLDLPGGRYRLQGFREEMGEDFDPALVAHGDYGAESGAHAMTAILERSADFDAVFAASDAMAASAISVLRKAGKRVPEDVAVGGFDDSGLAVSLDPPLTTMRQPFDRISAEMVSLLLEIIGGGPVKSVTMPASIVVRESA</sequence>
<feature type="region of interest" description="Disordered" evidence="4">
    <location>
        <begin position="1"/>
        <end position="23"/>
    </location>
</feature>
<dbReference type="OrthoDB" id="4268837at2"/>
<dbReference type="PROSITE" id="PS50932">
    <property type="entry name" value="HTH_LACI_2"/>
    <property type="match status" value="1"/>
</dbReference>
<evidence type="ECO:0000259" key="5">
    <source>
        <dbReference type="PROSITE" id="PS50932"/>
    </source>
</evidence>
<dbReference type="GO" id="GO:0003700">
    <property type="term" value="F:DNA-binding transcription factor activity"/>
    <property type="evidence" value="ECO:0007669"/>
    <property type="project" value="TreeGrafter"/>
</dbReference>
<dbReference type="PANTHER" id="PTHR30146">
    <property type="entry name" value="LACI-RELATED TRANSCRIPTIONAL REPRESSOR"/>
    <property type="match status" value="1"/>
</dbReference>
<dbReference type="Pfam" id="PF13377">
    <property type="entry name" value="Peripla_BP_3"/>
    <property type="match status" value="1"/>
</dbReference>
<dbReference type="SUPFAM" id="SSF53822">
    <property type="entry name" value="Periplasmic binding protein-like I"/>
    <property type="match status" value="1"/>
</dbReference>
<dbReference type="InterPro" id="IPR000843">
    <property type="entry name" value="HTH_LacI"/>
</dbReference>
<dbReference type="SUPFAM" id="SSF47413">
    <property type="entry name" value="lambda repressor-like DNA-binding domains"/>
    <property type="match status" value="1"/>
</dbReference>
<evidence type="ECO:0000256" key="1">
    <source>
        <dbReference type="ARBA" id="ARBA00023015"/>
    </source>
</evidence>
<dbReference type="SMART" id="SM00354">
    <property type="entry name" value="HTH_LACI"/>
    <property type="match status" value="1"/>
</dbReference>
<keyword evidence="2" id="KW-0238">DNA-binding</keyword>
<dbReference type="InterPro" id="IPR010982">
    <property type="entry name" value="Lambda_DNA-bd_dom_sf"/>
</dbReference>
<dbReference type="AlphaFoldDB" id="A0A3N2BCM5"/>
<comment type="caution">
    <text evidence="6">The sequence shown here is derived from an EMBL/GenBank/DDBJ whole genome shotgun (WGS) entry which is preliminary data.</text>
</comment>
<evidence type="ECO:0000313" key="7">
    <source>
        <dbReference type="Proteomes" id="UP000280668"/>
    </source>
</evidence>